<evidence type="ECO:0000256" key="3">
    <source>
        <dbReference type="ARBA" id="ARBA00022695"/>
    </source>
</evidence>
<dbReference type="InterPro" id="IPR003593">
    <property type="entry name" value="AAA+_ATPase"/>
</dbReference>
<gene>
    <name evidence="11" type="primary">dnaX</name>
    <name evidence="13" type="ORF">UV41_C0014G0011</name>
</gene>
<dbReference type="EC" id="2.7.7.7" evidence="11"/>
<keyword evidence="6 11" id="KW-0547">Nucleotide-binding</keyword>
<protein>
    <recommendedName>
        <fullName evidence="11">DNA polymerase III subunit gamma/tau</fullName>
        <ecNumber evidence="11">2.7.7.7</ecNumber>
    </recommendedName>
</protein>
<dbReference type="PATRIC" id="fig|1618425.3.peg.319"/>
<evidence type="ECO:0000256" key="9">
    <source>
        <dbReference type="ARBA" id="ARBA00022932"/>
    </source>
</evidence>
<dbReference type="InterPro" id="IPR027417">
    <property type="entry name" value="P-loop_NTPase"/>
</dbReference>
<comment type="caution">
    <text evidence="13">The sequence shown here is derived from an EMBL/GenBank/DDBJ whole genome shotgun (WGS) entry which is preliminary data.</text>
</comment>
<comment type="catalytic activity">
    <reaction evidence="10 11">
        <text>DNA(n) + a 2'-deoxyribonucleoside 5'-triphosphate = DNA(n+1) + diphosphate</text>
        <dbReference type="Rhea" id="RHEA:22508"/>
        <dbReference type="Rhea" id="RHEA-COMP:17339"/>
        <dbReference type="Rhea" id="RHEA-COMP:17340"/>
        <dbReference type="ChEBI" id="CHEBI:33019"/>
        <dbReference type="ChEBI" id="CHEBI:61560"/>
        <dbReference type="ChEBI" id="CHEBI:173112"/>
        <dbReference type="EC" id="2.7.7.7"/>
    </reaction>
</comment>
<dbReference type="EMBL" id="LCEJ01000014">
    <property type="protein sequence ID" value="KKS70757.1"/>
    <property type="molecule type" value="Genomic_DNA"/>
</dbReference>
<dbReference type="InterPro" id="IPR045085">
    <property type="entry name" value="HLD_clamp_pol_III_gamma_tau"/>
</dbReference>
<dbReference type="GO" id="GO:0009360">
    <property type="term" value="C:DNA polymerase III complex"/>
    <property type="evidence" value="ECO:0007669"/>
    <property type="project" value="InterPro"/>
</dbReference>
<evidence type="ECO:0000256" key="4">
    <source>
        <dbReference type="ARBA" id="ARBA00022705"/>
    </source>
</evidence>
<dbReference type="InterPro" id="IPR050238">
    <property type="entry name" value="DNA_Rep/Repair_Clamp_Loader"/>
</dbReference>
<dbReference type="Pfam" id="PF13177">
    <property type="entry name" value="DNA_pol3_delta2"/>
    <property type="match status" value="1"/>
</dbReference>
<evidence type="ECO:0000256" key="10">
    <source>
        <dbReference type="ARBA" id="ARBA00049244"/>
    </source>
</evidence>
<proteinExistence type="inferred from homology"/>
<evidence type="ECO:0000313" key="13">
    <source>
        <dbReference type="EMBL" id="KKS70757.1"/>
    </source>
</evidence>
<evidence type="ECO:0000256" key="2">
    <source>
        <dbReference type="ARBA" id="ARBA00022679"/>
    </source>
</evidence>
<sequence>MVFYRKYRPQTLEELAGQQAVKQNLTSAITAGKLAHAYLFCGPKGTGKTSTARILAKIINCENPPSPAVPCNKCMHCISITDGSNLDVVEMDAASNRGIEDVRILRENIKLAPTSGRKKVYIIDEVHMLSNDAFNALLKTLEEPPSHVLFVLATTELQKIPQTVLSRVTKLDFKLVSEQDLIEVLRSIAEKEKIKVEDEALLLLAQRSGGGIRDAVKLLDQLSHFGTISRQTVEDNLGVGSMEGMIELLTLISQRKLPEALKQLAKLLESGANPKELNLSLLSLLRQILLMKNGIEESSGLKGLAADFDLEMLLRVMDCFQKSLEQARFVSIPTLPLEMAVAESCVEVQSSEVRVQSKEGEKEDKWDELVSKVREVVEVTGKAKNVDTSGTHHSSLVTHNPDDISKIQERWMYVLETVRQYNYSLEALLRSAKILGCSEGSVIIEVPYSFHQRILEAPKSRDLLQSILSDILGRSIGISTVLGQKPVRAEEVANVEVAADDEILRIASEIFNSEPVN</sequence>
<dbReference type="AlphaFoldDB" id="A0A0G1BBV6"/>
<dbReference type="Pfam" id="PF12169">
    <property type="entry name" value="DNA_pol3_gamma3"/>
    <property type="match status" value="1"/>
</dbReference>
<dbReference type="InterPro" id="IPR022754">
    <property type="entry name" value="DNA_pol_III_gamma-3"/>
</dbReference>
<dbReference type="PANTHER" id="PTHR11669:SF0">
    <property type="entry name" value="PROTEIN STICHEL-LIKE 2"/>
    <property type="match status" value="1"/>
</dbReference>
<dbReference type="PRINTS" id="PR00300">
    <property type="entry name" value="CLPPROTEASEA"/>
</dbReference>
<comment type="similarity">
    <text evidence="1 11">Belongs to the DnaX/STICHEL family.</text>
</comment>
<dbReference type="CDD" id="cd00009">
    <property type="entry name" value="AAA"/>
    <property type="match status" value="1"/>
</dbReference>
<keyword evidence="8 11" id="KW-0067">ATP-binding</keyword>
<keyword evidence="2 11" id="KW-0808">Transferase</keyword>
<dbReference type="InterPro" id="IPR001270">
    <property type="entry name" value="ClpA/B"/>
</dbReference>
<keyword evidence="7" id="KW-0862">Zinc</keyword>
<dbReference type="NCBIfam" id="NF004046">
    <property type="entry name" value="PRK05563.1"/>
    <property type="match status" value="1"/>
</dbReference>
<evidence type="ECO:0000313" key="14">
    <source>
        <dbReference type="Proteomes" id="UP000034785"/>
    </source>
</evidence>
<evidence type="ECO:0000256" key="1">
    <source>
        <dbReference type="ARBA" id="ARBA00006360"/>
    </source>
</evidence>
<keyword evidence="3 11" id="KW-0548">Nucleotidyltransferase</keyword>
<dbReference type="GO" id="GO:0046872">
    <property type="term" value="F:metal ion binding"/>
    <property type="evidence" value="ECO:0007669"/>
    <property type="project" value="UniProtKB-KW"/>
</dbReference>
<evidence type="ECO:0000256" key="5">
    <source>
        <dbReference type="ARBA" id="ARBA00022723"/>
    </source>
</evidence>
<dbReference type="CDD" id="cd18137">
    <property type="entry name" value="HLD_clamp_pol_III_gamma_tau"/>
    <property type="match status" value="1"/>
</dbReference>
<dbReference type="GO" id="GO:0003887">
    <property type="term" value="F:DNA-directed DNA polymerase activity"/>
    <property type="evidence" value="ECO:0007669"/>
    <property type="project" value="UniProtKB-KW"/>
</dbReference>
<evidence type="ECO:0000256" key="11">
    <source>
        <dbReference type="RuleBase" id="RU364063"/>
    </source>
</evidence>
<dbReference type="Gene3D" id="1.20.272.10">
    <property type="match status" value="1"/>
</dbReference>
<dbReference type="InterPro" id="IPR008921">
    <property type="entry name" value="DNA_pol3_clamp-load_cplx_C"/>
</dbReference>
<dbReference type="SUPFAM" id="SSF52540">
    <property type="entry name" value="P-loop containing nucleoside triphosphate hydrolases"/>
    <property type="match status" value="1"/>
</dbReference>
<evidence type="ECO:0000256" key="7">
    <source>
        <dbReference type="ARBA" id="ARBA00022833"/>
    </source>
</evidence>
<dbReference type="GO" id="GO:0005524">
    <property type="term" value="F:ATP binding"/>
    <property type="evidence" value="ECO:0007669"/>
    <property type="project" value="UniProtKB-KW"/>
</dbReference>
<dbReference type="FunFam" id="3.40.50.300:FF:000014">
    <property type="entry name" value="DNA polymerase III subunit gamma/tau"/>
    <property type="match status" value="1"/>
</dbReference>
<organism evidence="13 14">
    <name type="scientific">Candidatus Daviesbacteria bacterium GW2011_GWA2_42_7</name>
    <dbReference type="NCBI Taxonomy" id="1618425"/>
    <lineage>
        <taxon>Bacteria</taxon>
        <taxon>Candidatus Daviesiibacteriota</taxon>
    </lineage>
</organism>
<feature type="domain" description="AAA+ ATPase" evidence="12">
    <location>
        <begin position="34"/>
        <end position="181"/>
    </location>
</feature>
<dbReference type="FunFam" id="1.10.8.60:FF:000013">
    <property type="entry name" value="DNA polymerase III subunit gamma/tau"/>
    <property type="match status" value="1"/>
</dbReference>
<keyword evidence="4 11" id="KW-0235">DNA replication</keyword>
<reference evidence="13 14" key="1">
    <citation type="journal article" date="2015" name="Nature">
        <title>rRNA introns, odd ribosomes, and small enigmatic genomes across a large radiation of phyla.</title>
        <authorList>
            <person name="Brown C.T."/>
            <person name="Hug L.A."/>
            <person name="Thomas B.C."/>
            <person name="Sharon I."/>
            <person name="Castelle C.J."/>
            <person name="Singh A."/>
            <person name="Wilkins M.J."/>
            <person name="Williams K.H."/>
            <person name="Banfield J.F."/>
        </authorList>
    </citation>
    <scope>NUCLEOTIDE SEQUENCE [LARGE SCALE GENOMIC DNA]</scope>
</reference>
<dbReference type="SMART" id="SM00382">
    <property type="entry name" value="AAA"/>
    <property type="match status" value="1"/>
</dbReference>
<comment type="subunit">
    <text evidence="11">DNA polymerase III contains a core (composed of alpha, epsilon and theta chains) that associates with a tau subunit. This core dimerizes to form the POLIII' complex. PolIII' associates with the gamma complex (composed of gamma, delta, delta', psi and chi chains) and with the beta chain to form the complete DNA polymerase III complex.</text>
</comment>
<dbReference type="Pfam" id="PF22608">
    <property type="entry name" value="DNAX_ATPase_lid"/>
    <property type="match status" value="1"/>
</dbReference>
<dbReference type="Gene3D" id="1.10.8.60">
    <property type="match status" value="1"/>
</dbReference>
<dbReference type="Gene3D" id="3.40.50.300">
    <property type="entry name" value="P-loop containing nucleotide triphosphate hydrolases"/>
    <property type="match status" value="1"/>
</dbReference>
<dbReference type="Proteomes" id="UP000034785">
    <property type="component" value="Unassembled WGS sequence"/>
</dbReference>
<dbReference type="SUPFAM" id="SSF48019">
    <property type="entry name" value="post-AAA+ oligomerization domain-like"/>
    <property type="match status" value="1"/>
</dbReference>
<name>A0A0G1BBV6_9BACT</name>
<evidence type="ECO:0000256" key="6">
    <source>
        <dbReference type="ARBA" id="ARBA00022741"/>
    </source>
</evidence>
<dbReference type="InterPro" id="IPR012763">
    <property type="entry name" value="DNA_pol_III_sug/sutau_N"/>
</dbReference>
<evidence type="ECO:0000256" key="8">
    <source>
        <dbReference type="ARBA" id="ARBA00022840"/>
    </source>
</evidence>
<comment type="function">
    <text evidence="11">DNA polymerase III is a complex, multichain enzyme responsible for most of the replicative synthesis in bacteria. This DNA polymerase also exhibits 3' to 5' exonuclease activity.</text>
</comment>
<accession>A0A0G1BBV6</accession>
<evidence type="ECO:0000259" key="12">
    <source>
        <dbReference type="SMART" id="SM00382"/>
    </source>
</evidence>
<keyword evidence="5" id="KW-0479">Metal-binding</keyword>
<dbReference type="GO" id="GO:0006261">
    <property type="term" value="P:DNA-templated DNA replication"/>
    <property type="evidence" value="ECO:0007669"/>
    <property type="project" value="TreeGrafter"/>
</dbReference>
<dbReference type="GO" id="GO:0003677">
    <property type="term" value="F:DNA binding"/>
    <property type="evidence" value="ECO:0007669"/>
    <property type="project" value="InterPro"/>
</dbReference>
<dbReference type="NCBIfam" id="TIGR02397">
    <property type="entry name" value="dnaX_nterm"/>
    <property type="match status" value="1"/>
</dbReference>
<dbReference type="PANTHER" id="PTHR11669">
    <property type="entry name" value="REPLICATION FACTOR C / DNA POLYMERASE III GAMMA-TAU SUBUNIT"/>
    <property type="match status" value="1"/>
</dbReference>
<keyword evidence="9 11" id="KW-0239">DNA-directed DNA polymerase</keyword>